<feature type="coiled-coil region" evidence="7">
    <location>
        <begin position="373"/>
        <end position="460"/>
    </location>
</feature>
<dbReference type="SMART" id="SM00129">
    <property type="entry name" value="KISc"/>
    <property type="match status" value="1"/>
</dbReference>
<dbReference type="PROSITE" id="PS00411">
    <property type="entry name" value="KINESIN_MOTOR_1"/>
    <property type="match status" value="1"/>
</dbReference>
<dbReference type="SUPFAM" id="SSF52540">
    <property type="entry name" value="P-loop containing nucleoside triphosphate hydrolases"/>
    <property type="match status" value="1"/>
</dbReference>
<dbReference type="eggNOG" id="KOG4280">
    <property type="taxonomic scope" value="Eukaryota"/>
</dbReference>
<dbReference type="STRING" id="5888.A0EFD0"/>
<evidence type="ECO:0000313" key="9">
    <source>
        <dbReference type="EMBL" id="CAK94021.1"/>
    </source>
</evidence>
<dbReference type="PANTHER" id="PTHR47969">
    <property type="entry name" value="CHROMOSOME-ASSOCIATED KINESIN KIF4A-RELATED"/>
    <property type="match status" value="1"/>
</dbReference>
<dbReference type="GO" id="GO:0030705">
    <property type="term" value="P:cytoskeleton-dependent intracellular transport"/>
    <property type="evidence" value="ECO:0000318"/>
    <property type="project" value="GO_Central"/>
</dbReference>
<keyword evidence="6" id="KW-0505">Motor protein</keyword>
<name>A0EFD0_PARTE</name>
<keyword evidence="4 6" id="KW-0067">ATP-binding</keyword>
<comment type="subcellular location">
    <subcellularLocation>
        <location evidence="1">Cytoplasm</location>
    </subcellularLocation>
</comment>
<dbReference type="GO" id="GO:0005874">
    <property type="term" value="C:microtubule"/>
    <property type="evidence" value="ECO:0000318"/>
    <property type="project" value="GO_Central"/>
</dbReference>
<dbReference type="OMA" id="IEMQIRI"/>
<feature type="coiled-coil region" evidence="7">
    <location>
        <begin position="678"/>
        <end position="744"/>
    </location>
</feature>
<feature type="domain" description="Kinesin motor" evidence="8">
    <location>
        <begin position="4"/>
        <end position="357"/>
    </location>
</feature>
<dbReference type="KEGG" id="ptm:GSPATT00026344001"/>
<dbReference type="HOGENOM" id="CLU_008921_0_0_1"/>
<dbReference type="PRINTS" id="PR00380">
    <property type="entry name" value="KINESINHEAVY"/>
</dbReference>
<dbReference type="Pfam" id="PF00225">
    <property type="entry name" value="Kinesin"/>
    <property type="match status" value="1"/>
</dbReference>
<evidence type="ECO:0000256" key="3">
    <source>
        <dbReference type="ARBA" id="ARBA00022741"/>
    </source>
</evidence>
<evidence type="ECO:0000313" key="10">
    <source>
        <dbReference type="Proteomes" id="UP000000600"/>
    </source>
</evidence>
<dbReference type="OrthoDB" id="305602at2759"/>
<evidence type="ECO:0000256" key="5">
    <source>
        <dbReference type="ARBA" id="ARBA00023054"/>
    </source>
</evidence>
<protein>
    <recommendedName>
        <fullName evidence="8">Kinesin motor domain-containing protein</fullName>
    </recommendedName>
</protein>
<dbReference type="GO" id="GO:0005737">
    <property type="term" value="C:cytoplasm"/>
    <property type="evidence" value="ECO:0000318"/>
    <property type="project" value="GO_Central"/>
</dbReference>
<evidence type="ECO:0000256" key="7">
    <source>
        <dbReference type="SAM" id="Coils"/>
    </source>
</evidence>
<feature type="binding site" evidence="6">
    <location>
        <begin position="88"/>
        <end position="95"/>
    </location>
    <ligand>
        <name>ATP</name>
        <dbReference type="ChEBI" id="CHEBI:30616"/>
    </ligand>
</feature>
<dbReference type="GO" id="GO:0005871">
    <property type="term" value="C:kinesin complex"/>
    <property type="evidence" value="ECO:0000318"/>
    <property type="project" value="GO_Central"/>
</dbReference>
<accession>A0EFD0</accession>
<dbReference type="AlphaFoldDB" id="A0EFD0"/>
<feature type="coiled-coil region" evidence="7">
    <location>
        <begin position="795"/>
        <end position="825"/>
    </location>
</feature>
<gene>
    <name evidence="9" type="ORF">GSPATT00026344001</name>
</gene>
<dbReference type="InterPro" id="IPR027417">
    <property type="entry name" value="P-loop_NTPase"/>
</dbReference>
<dbReference type="InParanoid" id="A0EFD0"/>
<dbReference type="Gene3D" id="3.40.850.10">
    <property type="entry name" value="Kinesin motor domain"/>
    <property type="match status" value="1"/>
</dbReference>
<dbReference type="PROSITE" id="PS50067">
    <property type="entry name" value="KINESIN_MOTOR_2"/>
    <property type="match status" value="1"/>
</dbReference>
<dbReference type="GO" id="GO:0016887">
    <property type="term" value="F:ATP hydrolysis activity"/>
    <property type="evidence" value="ECO:0000318"/>
    <property type="project" value="GO_Central"/>
</dbReference>
<evidence type="ECO:0000259" key="8">
    <source>
        <dbReference type="PROSITE" id="PS50067"/>
    </source>
</evidence>
<dbReference type="InterPro" id="IPR027640">
    <property type="entry name" value="Kinesin-like_fam"/>
</dbReference>
<dbReference type="GO" id="GO:0005524">
    <property type="term" value="F:ATP binding"/>
    <property type="evidence" value="ECO:0007669"/>
    <property type="project" value="UniProtKB-UniRule"/>
</dbReference>
<keyword evidence="2" id="KW-0963">Cytoplasm</keyword>
<dbReference type="GO" id="GO:0007018">
    <property type="term" value="P:microtubule-based movement"/>
    <property type="evidence" value="ECO:0000318"/>
    <property type="project" value="GO_Central"/>
</dbReference>
<evidence type="ECO:0000256" key="2">
    <source>
        <dbReference type="ARBA" id="ARBA00022490"/>
    </source>
</evidence>
<dbReference type="FunFam" id="3.40.850.10:FF:000197">
    <property type="entry name" value="Predicted protein"/>
    <property type="match status" value="1"/>
</dbReference>
<dbReference type="InterPro" id="IPR019821">
    <property type="entry name" value="Kinesin_motor_CS"/>
</dbReference>
<dbReference type="PANTHER" id="PTHR47969:SF15">
    <property type="entry name" value="CHROMOSOME-ASSOCIATED KINESIN KIF4A-RELATED"/>
    <property type="match status" value="1"/>
</dbReference>
<dbReference type="GO" id="GO:0008574">
    <property type="term" value="F:plus-end-directed microtubule motor activity"/>
    <property type="evidence" value="ECO:0000318"/>
    <property type="project" value="GO_Central"/>
</dbReference>
<keyword evidence="3 6" id="KW-0547">Nucleotide-binding</keyword>
<evidence type="ECO:0000256" key="6">
    <source>
        <dbReference type="PROSITE-ProRule" id="PRU00283"/>
    </source>
</evidence>
<dbReference type="InterPro" id="IPR001752">
    <property type="entry name" value="Kinesin_motor_dom"/>
</dbReference>
<dbReference type="EMBL" id="CT868675">
    <property type="protein sequence ID" value="CAK94021.1"/>
    <property type="molecule type" value="Genomic_DNA"/>
</dbReference>
<dbReference type="Proteomes" id="UP000000600">
    <property type="component" value="Unassembled WGS sequence"/>
</dbReference>
<evidence type="ECO:0000256" key="4">
    <source>
        <dbReference type="ARBA" id="ARBA00022840"/>
    </source>
</evidence>
<reference evidence="9 10" key="1">
    <citation type="journal article" date="2006" name="Nature">
        <title>Global trends of whole-genome duplications revealed by the ciliate Paramecium tetraurelia.</title>
        <authorList>
            <consortium name="Genoscope"/>
            <person name="Aury J.-M."/>
            <person name="Jaillon O."/>
            <person name="Duret L."/>
            <person name="Noel B."/>
            <person name="Jubin C."/>
            <person name="Porcel B.M."/>
            <person name="Segurens B."/>
            <person name="Daubin V."/>
            <person name="Anthouard V."/>
            <person name="Aiach N."/>
            <person name="Arnaiz O."/>
            <person name="Billaut A."/>
            <person name="Beisson J."/>
            <person name="Blanc I."/>
            <person name="Bouhouche K."/>
            <person name="Camara F."/>
            <person name="Duharcourt S."/>
            <person name="Guigo R."/>
            <person name="Gogendeau D."/>
            <person name="Katinka M."/>
            <person name="Keller A.-M."/>
            <person name="Kissmehl R."/>
            <person name="Klotz C."/>
            <person name="Koll F."/>
            <person name="Le Moue A."/>
            <person name="Lepere C."/>
            <person name="Malinsky S."/>
            <person name="Nowacki M."/>
            <person name="Nowak J.K."/>
            <person name="Plattner H."/>
            <person name="Poulain J."/>
            <person name="Ruiz F."/>
            <person name="Serrano V."/>
            <person name="Zagulski M."/>
            <person name="Dessen P."/>
            <person name="Betermier M."/>
            <person name="Weissenbach J."/>
            <person name="Scarpelli C."/>
            <person name="Schachter V."/>
            <person name="Sperling L."/>
            <person name="Meyer E."/>
            <person name="Cohen J."/>
            <person name="Wincker P."/>
        </authorList>
    </citation>
    <scope>NUCLEOTIDE SEQUENCE [LARGE SCALE GENOMIC DNA]</scope>
    <source>
        <strain evidence="9 10">Stock d4-2</strain>
    </source>
</reference>
<sequence length="1076" mass="125991">MYEKVKVAVRLRPLLDEELLTKDKSVCVDSIDTSKKSIIIKKDFEKRQFHFDAVFDPKVTQSQVYNDVARNIVASVIKGYNGTIFCYGQTGTGKTYTIMGKIDTEEKGITPRTFEQIFHDISLDDEYTYNVQMGYLQIYMEMLLDLIRPDNSEVKIRESLHQGVFISGLEWLKVASPQECLKIINLAEKNKVVAFTNLNAHSSRSHSILIIKLEKQSQRQHSKSITIFQKSHKQKTNLSQDITFEQLDLNNNNNGGTLYLVDLAGSERIKKSKASGDRLNEARSINCSLTALGKCIHALTGPKNSFIPFRDSKLTRILQEALGGNCKTALIVNIGPAGKHVEETLSSLTFGMRAMKITNTIQINQTVDFEQLVQQLKVELQMKDEIISKLETQKSRANHSDNQVSNSENQYKIKLEKVEEQHKGFLEEIDKVMVEQEQENEQLKKQLAQFMIEFEESKSREKFLQQENLILTQKLNKLDIELSKAQSSVIIFLFQFQNVNLRNQVQQSKELAKDQQLQEITFRNCPLIQVSREKQNQKWRSELQQITSQYANRLEEVKRFEMHHSGKENENMQHEKQQIDDLTSQIKQLKFDSTINLDKQSKQNLIINQLNQQILKLNQQRESDNFHSLEQIKQLESEKFEISFLLEQSENKSNELLQKLELSELYYKQILDVNSQNYHKLQEENFCLKQQIQIIQEQFDNLQKIQQQQFQQYNYEKQVLKQQNDEYQLKLQQVVINNKDLQLQSKLERSSMQSFDNKSLKIDFLNTQLQSNEQNFDIELKKSITVSGQNEGQIVIEMQIRIQQLEDYIENLQNQIQQRDLQEQTICQATVKSLLEELVNQVEQNILITNNTHQKISDNDQIFENGEQSYNKQNIQQLVQSLLIDSRQQDQYITECEEFSDSEIEFQLKNFEQQEQQNQSQLDDCNHKLQPAFSFSQEQKRVDQPRSQNNSIRIQNQQKFKIKESQFEANEINCQIDYNESFEQGILDKQVDSSLSLQNQNKNYDQLGEVIERKQQNEMKSKQTKKIEKENLYQVIKYMSQLLKDQNKKECNTLDTLRSSMLDFNNLCNTLTTYFS</sequence>
<proteinExistence type="inferred from homology"/>
<comment type="similarity">
    <text evidence="6">Belongs to the TRAFAC class myosin-kinesin ATPase superfamily. Kinesin family.</text>
</comment>
<evidence type="ECO:0000256" key="1">
    <source>
        <dbReference type="ARBA" id="ARBA00004496"/>
    </source>
</evidence>
<dbReference type="InterPro" id="IPR036961">
    <property type="entry name" value="Kinesin_motor_dom_sf"/>
</dbReference>
<dbReference type="RefSeq" id="XP_001461394.1">
    <property type="nucleotide sequence ID" value="XM_001461357.1"/>
</dbReference>
<dbReference type="GeneID" id="5047179"/>
<keyword evidence="5 7" id="KW-0175">Coiled coil</keyword>
<dbReference type="GO" id="GO:0008017">
    <property type="term" value="F:microtubule binding"/>
    <property type="evidence" value="ECO:0000318"/>
    <property type="project" value="GO_Central"/>
</dbReference>
<organism evidence="9 10">
    <name type="scientific">Paramecium tetraurelia</name>
    <dbReference type="NCBI Taxonomy" id="5888"/>
    <lineage>
        <taxon>Eukaryota</taxon>
        <taxon>Sar</taxon>
        <taxon>Alveolata</taxon>
        <taxon>Ciliophora</taxon>
        <taxon>Intramacronucleata</taxon>
        <taxon>Oligohymenophorea</taxon>
        <taxon>Peniculida</taxon>
        <taxon>Parameciidae</taxon>
        <taxon>Paramecium</taxon>
    </lineage>
</organism>
<dbReference type="CDD" id="cd00106">
    <property type="entry name" value="KISc"/>
    <property type="match status" value="1"/>
</dbReference>
<keyword evidence="10" id="KW-1185">Reference proteome</keyword>